<dbReference type="EMBL" id="JANPWB010000011">
    <property type="protein sequence ID" value="KAJ1130019.1"/>
    <property type="molecule type" value="Genomic_DNA"/>
</dbReference>
<proteinExistence type="predicted"/>
<reference evidence="2" key="1">
    <citation type="journal article" date="2022" name="bioRxiv">
        <title>Sequencing and chromosome-scale assembly of the giantPleurodeles waltlgenome.</title>
        <authorList>
            <person name="Brown T."/>
            <person name="Elewa A."/>
            <person name="Iarovenko S."/>
            <person name="Subramanian E."/>
            <person name="Araus A.J."/>
            <person name="Petzold A."/>
            <person name="Susuki M."/>
            <person name="Suzuki K.-i.T."/>
            <person name="Hayashi T."/>
            <person name="Toyoda A."/>
            <person name="Oliveira C."/>
            <person name="Osipova E."/>
            <person name="Leigh N.D."/>
            <person name="Simon A."/>
            <person name="Yun M.H."/>
        </authorList>
    </citation>
    <scope>NUCLEOTIDE SEQUENCE</scope>
    <source>
        <strain evidence="2">20211129_DDA</strain>
        <tissue evidence="2">Liver</tissue>
    </source>
</reference>
<organism evidence="2 3">
    <name type="scientific">Pleurodeles waltl</name>
    <name type="common">Iberian ribbed newt</name>
    <dbReference type="NCBI Taxonomy" id="8319"/>
    <lineage>
        <taxon>Eukaryota</taxon>
        <taxon>Metazoa</taxon>
        <taxon>Chordata</taxon>
        <taxon>Craniata</taxon>
        <taxon>Vertebrata</taxon>
        <taxon>Euteleostomi</taxon>
        <taxon>Amphibia</taxon>
        <taxon>Batrachia</taxon>
        <taxon>Caudata</taxon>
        <taxon>Salamandroidea</taxon>
        <taxon>Salamandridae</taxon>
        <taxon>Pleurodelinae</taxon>
        <taxon>Pleurodeles</taxon>
    </lineage>
</organism>
<evidence type="ECO:0000256" key="1">
    <source>
        <dbReference type="SAM" id="MobiDB-lite"/>
    </source>
</evidence>
<evidence type="ECO:0000313" key="2">
    <source>
        <dbReference type="EMBL" id="KAJ1130019.1"/>
    </source>
</evidence>
<feature type="region of interest" description="Disordered" evidence="1">
    <location>
        <begin position="157"/>
        <end position="178"/>
    </location>
</feature>
<protein>
    <submittedName>
        <fullName evidence="2">Uncharacterized protein</fullName>
    </submittedName>
</protein>
<gene>
    <name evidence="2" type="ORF">NDU88_008377</name>
</gene>
<dbReference type="Proteomes" id="UP001066276">
    <property type="component" value="Chromosome 7"/>
</dbReference>
<name>A0AAV7PQ79_PLEWA</name>
<evidence type="ECO:0000313" key="3">
    <source>
        <dbReference type="Proteomes" id="UP001066276"/>
    </source>
</evidence>
<comment type="caution">
    <text evidence="2">The sequence shown here is derived from an EMBL/GenBank/DDBJ whole genome shotgun (WGS) entry which is preliminary data.</text>
</comment>
<keyword evidence="3" id="KW-1185">Reference proteome</keyword>
<sequence>MTGELQCGRLAVKDGVRLVRRIHNMQRATPQWLQQSHIAFCNTAAGAGARLLHLRALSGCRRFPLVCSEAVRLPWAVSAFRIVYSTLLVQLREAAGAVPGMATILDRLDPSVRASVSSLLRSFLGRIFVVEDPLIVRNTYLVISCDLGSRMRVGEDRNSGAHSLTPFAAKQRPPPLFM</sequence>
<dbReference type="AlphaFoldDB" id="A0AAV7PQ79"/>
<accession>A0AAV7PQ79</accession>